<dbReference type="SUPFAM" id="SSF81345">
    <property type="entry name" value="ABC transporter involved in vitamin B12 uptake, BtuC"/>
    <property type="match status" value="1"/>
</dbReference>
<dbReference type="GO" id="GO:0033214">
    <property type="term" value="P:siderophore-iron import into cell"/>
    <property type="evidence" value="ECO:0007669"/>
    <property type="project" value="TreeGrafter"/>
</dbReference>
<keyword evidence="6 8" id="KW-1133">Transmembrane helix</keyword>
<dbReference type="InterPro" id="IPR000522">
    <property type="entry name" value="ABC_transptr_permease_BtuC"/>
</dbReference>
<feature type="transmembrane region" description="Helical" evidence="8">
    <location>
        <begin position="270"/>
        <end position="288"/>
    </location>
</feature>
<evidence type="ECO:0000256" key="2">
    <source>
        <dbReference type="ARBA" id="ARBA00007935"/>
    </source>
</evidence>
<feature type="transmembrane region" description="Helical" evidence="8">
    <location>
        <begin position="109"/>
        <end position="128"/>
    </location>
</feature>
<keyword evidence="7 8" id="KW-0472">Membrane</keyword>
<evidence type="ECO:0000313" key="10">
    <source>
        <dbReference type="Proteomes" id="UP000253090"/>
    </source>
</evidence>
<comment type="subcellular location">
    <subcellularLocation>
        <location evidence="1">Cell membrane</location>
        <topology evidence="1">Multi-pass membrane protein</topology>
    </subcellularLocation>
</comment>
<evidence type="ECO:0000313" key="9">
    <source>
        <dbReference type="EMBL" id="RCX20679.1"/>
    </source>
</evidence>
<feature type="transmembrane region" description="Helical" evidence="8">
    <location>
        <begin position="140"/>
        <end position="161"/>
    </location>
</feature>
<dbReference type="CDD" id="cd06550">
    <property type="entry name" value="TM_ABC_iron-siderophores_like"/>
    <property type="match status" value="1"/>
</dbReference>
<keyword evidence="3" id="KW-0813">Transport</keyword>
<feature type="transmembrane region" description="Helical" evidence="8">
    <location>
        <begin position="50"/>
        <end position="70"/>
    </location>
</feature>
<evidence type="ECO:0000256" key="3">
    <source>
        <dbReference type="ARBA" id="ARBA00022448"/>
    </source>
</evidence>
<evidence type="ECO:0000256" key="4">
    <source>
        <dbReference type="ARBA" id="ARBA00022475"/>
    </source>
</evidence>
<dbReference type="PANTHER" id="PTHR30472:SF65">
    <property type="entry name" value="SIDEROPHORE TRANSPORT SYSTEM PERMEASE PROTEIN YFIZ-RELATED"/>
    <property type="match status" value="1"/>
</dbReference>
<proteinExistence type="inferred from homology"/>
<feature type="transmembrane region" description="Helical" evidence="8">
    <location>
        <begin position="224"/>
        <end position="250"/>
    </location>
</feature>
<evidence type="ECO:0000256" key="1">
    <source>
        <dbReference type="ARBA" id="ARBA00004651"/>
    </source>
</evidence>
<dbReference type="FunFam" id="1.10.3470.10:FF:000001">
    <property type="entry name" value="Vitamin B12 ABC transporter permease BtuC"/>
    <property type="match status" value="1"/>
</dbReference>
<accession>A0A369BGK0</accession>
<reference evidence="9 10" key="1">
    <citation type="submission" date="2018-07" db="EMBL/GenBank/DDBJ databases">
        <title>Genomic Encyclopedia of Type Strains, Phase III (KMG-III): the genomes of soil and plant-associated and newly described type strains.</title>
        <authorList>
            <person name="Whitman W."/>
        </authorList>
    </citation>
    <scope>NUCLEOTIDE SEQUENCE [LARGE SCALE GENOMIC DNA]</scope>
    <source>
        <strain evidence="9 10">CECT 8333</strain>
    </source>
</reference>
<dbReference type="PANTHER" id="PTHR30472">
    <property type="entry name" value="FERRIC ENTEROBACTIN TRANSPORT SYSTEM PERMEASE PROTEIN"/>
    <property type="match status" value="1"/>
</dbReference>
<dbReference type="Gene3D" id="1.10.3470.10">
    <property type="entry name" value="ABC transporter involved in vitamin B12 uptake, BtuC"/>
    <property type="match status" value="1"/>
</dbReference>
<dbReference type="Pfam" id="PF01032">
    <property type="entry name" value="FecCD"/>
    <property type="match status" value="1"/>
</dbReference>
<comment type="similarity">
    <text evidence="2">Belongs to the binding-protein-dependent transport system permease family. FecCD subfamily.</text>
</comment>
<name>A0A369BGK0_9BACL</name>
<dbReference type="EMBL" id="QPJW01000003">
    <property type="protein sequence ID" value="RCX20679.1"/>
    <property type="molecule type" value="Genomic_DNA"/>
</dbReference>
<feature type="transmembrane region" description="Helical" evidence="8">
    <location>
        <begin position="82"/>
        <end position="103"/>
    </location>
</feature>
<gene>
    <name evidence="9" type="ORF">DFP94_103411</name>
</gene>
<evidence type="ECO:0000256" key="8">
    <source>
        <dbReference type="SAM" id="Phobius"/>
    </source>
</evidence>
<organism evidence="9 10">
    <name type="scientific">Fontibacillus phaseoli</name>
    <dbReference type="NCBI Taxonomy" id="1416533"/>
    <lineage>
        <taxon>Bacteria</taxon>
        <taxon>Bacillati</taxon>
        <taxon>Bacillota</taxon>
        <taxon>Bacilli</taxon>
        <taxon>Bacillales</taxon>
        <taxon>Paenibacillaceae</taxon>
        <taxon>Fontibacillus</taxon>
    </lineage>
</organism>
<protein>
    <submittedName>
        <fullName evidence="9">Iron complex transport system permease protein</fullName>
    </submittedName>
</protein>
<dbReference type="InterPro" id="IPR037294">
    <property type="entry name" value="ABC_BtuC-like"/>
</dbReference>
<dbReference type="GO" id="GO:0022857">
    <property type="term" value="F:transmembrane transporter activity"/>
    <property type="evidence" value="ECO:0007669"/>
    <property type="project" value="InterPro"/>
</dbReference>
<dbReference type="GO" id="GO:0005886">
    <property type="term" value="C:plasma membrane"/>
    <property type="evidence" value="ECO:0007669"/>
    <property type="project" value="UniProtKB-SubCell"/>
</dbReference>
<keyword evidence="4" id="KW-1003">Cell membrane</keyword>
<comment type="caution">
    <text evidence="9">The sequence shown here is derived from an EMBL/GenBank/DDBJ whole genome shotgun (WGS) entry which is preliminary data.</text>
</comment>
<dbReference type="Proteomes" id="UP000253090">
    <property type="component" value="Unassembled WGS sequence"/>
</dbReference>
<sequence>MGLGIAALLSAMLGSIMLGATNYSFGTAWDSLFHYDAGITEQIIIRTTRVPRALIAAVIGASLAVAGALMQTLTRNPLASPSVLGVNAGAGFFVVGAAVLFSVSSLPVLMWASFVGAAAATVTVYVLGSAGREGLTPLKIVLAGAALTALFSSFTQGILALDKQGLSTVLFWLTGTIAGRSPELLATVAPYMMLCWAVAWMLGKSMNVLLMGEDTAKGLGQRTAALKIGMGAIVVVLAGGSVSIAGPIGFIGIVVPHVARHIAGIDHRWLIPYCGVLGAVLLLLADIAARYIMIPEEMPVGVMTAVIGAPFFMYLARRGIGKS</sequence>
<feature type="transmembrane region" description="Helical" evidence="8">
    <location>
        <begin position="300"/>
        <end position="317"/>
    </location>
</feature>
<evidence type="ECO:0000256" key="5">
    <source>
        <dbReference type="ARBA" id="ARBA00022692"/>
    </source>
</evidence>
<feature type="transmembrane region" description="Helical" evidence="8">
    <location>
        <begin position="184"/>
        <end position="203"/>
    </location>
</feature>
<evidence type="ECO:0000256" key="6">
    <source>
        <dbReference type="ARBA" id="ARBA00022989"/>
    </source>
</evidence>
<dbReference type="AlphaFoldDB" id="A0A369BGK0"/>
<keyword evidence="5 8" id="KW-0812">Transmembrane</keyword>
<keyword evidence="10" id="KW-1185">Reference proteome</keyword>
<evidence type="ECO:0000256" key="7">
    <source>
        <dbReference type="ARBA" id="ARBA00023136"/>
    </source>
</evidence>